<gene>
    <name evidence="1" type="ORF">KPL71_010871</name>
</gene>
<organism evidence="1 2">
    <name type="scientific">Citrus sinensis</name>
    <name type="common">Sweet orange</name>
    <name type="synonym">Citrus aurantium var. sinensis</name>
    <dbReference type="NCBI Taxonomy" id="2711"/>
    <lineage>
        <taxon>Eukaryota</taxon>
        <taxon>Viridiplantae</taxon>
        <taxon>Streptophyta</taxon>
        <taxon>Embryophyta</taxon>
        <taxon>Tracheophyta</taxon>
        <taxon>Spermatophyta</taxon>
        <taxon>Magnoliopsida</taxon>
        <taxon>eudicotyledons</taxon>
        <taxon>Gunneridae</taxon>
        <taxon>Pentapetalae</taxon>
        <taxon>rosids</taxon>
        <taxon>malvids</taxon>
        <taxon>Sapindales</taxon>
        <taxon>Rutaceae</taxon>
        <taxon>Aurantioideae</taxon>
        <taxon>Citrus</taxon>
    </lineage>
</organism>
<comment type="caution">
    <text evidence="1">The sequence shown here is derived from an EMBL/GenBank/DDBJ whole genome shotgun (WGS) entry which is preliminary data.</text>
</comment>
<evidence type="ECO:0000313" key="1">
    <source>
        <dbReference type="EMBL" id="KAH9788382.1"/>
    </source>
</evidence>
<reference evidence="2" key="1">
    <citation type="journal article" date="2023" name="Hortic. Res.">
        <title>A chromosome-level phased genome enabling allele-level studies in sweet orange: a case study on citrus Huanglongbing tolerance.</title>
        <authorList>
            <person name="Wu B."/>
            <person name="Yu Q."/>
            <person name="Deng Z."/>
            <person name="Duan Y."/>
            <person name="Luo F."/>
            <person name="Gmitter F. Jr."/>
        </authorList>
    </citation>
    <scope>NUCLEOTIDE SEQUENCE [LARGE SCALE GENOMIC DNA]</scope>
    <source>
        <strain evidence="2">cv. Valencia</strain>
    </source>
</reference>
<evidence type="ECO:0000313" key="2">
    <source>
        <dbReference type="Proteomes" id="UP000829398"/>
    </source>
</evidence>
<keyword evidence="2" id="KW-1185">Reference proteome</keyword>
<protein>
    <submittedName>
        <fullName evidence="1">Pectinesterase/pectinesterase inhibitor 17</fullName>
    </submittedName>
</protein>
<accession>A0ACB8MS37</accession>
<dbReference type="EMBL" id="CM039172">
    <property type="protein sequence ID" value="KAH9788382.1"/>
    <property type="molecule type" value="Genomic_DNA"/>
</dbReference>
<dbReference type="Proteomes" id="UP000829398">
    <property type="component" value="Chromosome 3"/>
</dbReference>
<sequence>MSLPLILHTTIPEVHSKLFDPLLSQMALRILITVSLVLFSLSHTSFGYSPEEVKSWCGKTPNPQPCEYFLTQKTDVTSIKQDTDFYKISLQLALERATTAQSRTYTLGSKCRNEREKAAWEDCRELYELTVLKLNQTSNSSPGCTKVDKQTWLSSALTNLETCRASLEDLGVPEYVLPLLSNNVTKLISNALSLNKVPYNEPSYKDGFPTWVKPGDRKLLQTTPRANIVVAQDGSGNVKTIQEAVAAASRAGGSRYVIYIKAGTYNENIEVKLKNIMFVGDGIGKTIITGSKSVGGGATTFKSATVAVVGDNFIARDITIRNTAGPNNHQAVALRSGSDLSVFYRCSFEGYQDTLYVHSQRQFYRECDIYGTVDFIFGNAAVVLQNCNIFARKPPNRTNTLTAQGRTDPNQNTGIIIHNCRVTAASDLKPVQSSVKTFLGRPWKQYSRTVYIKTFLDSLINPAGWMEWSGDFALNTLYYAEYMNTGPGSSTANRVKWRGYHVLTSPSQVSQFTVGNFIAGNSWLPATNVPFTSGL</sequence>
<name>A0ACB8MS37_CITSI</name>
<proteinExistence type="predicted"/>